<proteinExistence type="predicted"/>
<comment type="caution">
    <text evidence="2">The sequence shown here is derived from an EMBL/GenBank/DDBJ whole genome shotgun (WGS) entry which is preliminary data.</text>
</comment>
<dbReference type="Gene3D" id="2.60.40.3140">
    <property type="match status" value="1"/>
</dbReference>
<gene>
    <name evidence="2" type="ORF">S03H2_61613</name>
</gene>
<dbReference type="InterPro" id="IPR024618">
    <property type="entry name" value="DUF3857"/>
</dbReference>
<protein>
    <recommendedName>
        <fullName evidence="1">DUF3857 domain-containing protein</fullName>
    </recommendedName>
</protein>
<reference evidence="2" key="1">
    <citation type="journal article" date="2014" name="Front. Microbiol.">
        <title>High frequency of phylogenetically diverse reductive dehalogenase-homologous genes in deep subseafloor sedimentary metagenomes.</title>
        <authorList>
            <person name="Kawai M."/>
            <person name="Futagami T."/>
            <person name="Toyoda A."/>
            <person name="Takaki Y."/>
            <person name="Nishi S."/>
            <person name="Hori S."/>
            <person name="Arai W."/>
            <person name="Tsubouchi T."/>
            <person name="Morono Y."/>
            <person name="Uchiyama I."/>
            <person name="Ito T."/>
            <person name="Fujiyama A."/>
            <person name="Inagaki F."/>
            <person name="Takami H."/>
        </authorList>
    </citation>
    <scope>NUCLEOTIDE SEQUENCE</scope>
    <source>
        <strain evidence="2">Expedition CK06-06</strain>
    </source>
</reference>
<name>X1IQZ6_9ZZZZ</name>
<evidence type="ECO:0000313" key="2">
    <source>
        <dbReference type="EMBL" id="GAH84886.1"/>
    </source>
</evidence>
<evidence type="ECO:0000259" key="1">
    <source>
        <dbReference type="Pfam" id="PF12969"/>
    </source>
</evidence>
<dbReference type="Pfam" id="PF12969">
    <property type="entry name" value="DUF3857"/>
    <property type="match status" value="1"/>
</dbReference>
<dbReference type="AlphaFoldDB" id="X1IQZ6"/>
<feature type="non-terminal residue" evidence="2">
    <location>
        <position position="1"/>
    </location>
</feature>
<accession>X1IQZ6</accession>
<organism evidence="2">
    <name type="scientific">marine sediment metagenome</name>
    <dbReference type="NCBI Taxonomy" id="412755"/>
    <lineage>
        <taxon>unclassified sequences</taxon>
        <taxon>metagenomes</taxon>
        <taxon>ecological metagenomes</taxon>
    </lineage>
</organism>
<dbReference type="EMBL" id="BARU01039778">
    <property type="protein sequence ID" value="GAH84886.1"/>
    <property type="molecule type" value="Genomic_DNA"/>
</dbReference>
<sequence>YVVKILTTEGAEKFRNINVSYSPGLENVELKRTAVLKADGTEITASQIKEYNVFDVWSRLYYSYVNKVITMPSLSPGDTLDVEYKISQTGKNLFAGYFGDFYYFGDKNSTLVARYAVTFPKGKDYYFKRLRGAPPAETIRRDAKTTYVYRMEDLPAISEEPYMPALAEILPSFQVSTFASWDDVGRWYNGLIKDVFRPSPEIEVLAAKLAADAPDDLTKLQRVYDFAVSRIRYVGLE</sequence>
<feature type="non-terminal residue" evidence="2">
    <location>
        <position position="237"/>
    </location>
</feature>
<feature type="domain" description="DUF3857" evidence="1">
    <location>
        <begin position="1"/>
        <end position="157"/>
    </location>
</feature>